<dbReference type="EMBL" id="JABSTQ010011140">
    <property type="protein sequence ID" value="KAG0414855.1"/>
    <property type="molecule type" value="Genomic_DNA"/>
</dbReference>
<accession>A0AC60P5Z0</accession>
<protein>
    <submittedName>
        <fullName evidence="1">Uncharacterized protein</fullName>
    </submittedName>
</protein>
<gene>
    <name evidence="1" type="ORF">HPB47_007973</name>
</gene>
<keyword evidence="2" id="KW-1185">Reference proteome</keyword>
<organism evidence="1 2">
    <name type="scientific">Ixodes persulcatus</name>
    <name type="common">Taiga tick</name>
    <dbReference type="NCBI Taxonomy" id="34615"/>
    <lineage>
        <taxon>Eukaryota</taxon>
        <taxon>Metazoa</taxon>
        <taxon>Ecdysozoa</taxon>
        <taxon>Arthropoda</taxon>
        <taxon>Chelicerata</taxon>
        <taxon>Arachnida</taxon>
        <taxon>Acari</taxon>
        <taxon>Parasitiformes</taxon>
        <taxon>Ixodida</taxon>
        <taxon>Ixodoidea</taxon>
        <taxon>Ixodidae</taxon>
        <taxon>Ixodinae</taxon>
        <taxon>Ixodes</taxon>
    </lineage>
</organism>
<evidence type="ECO:0000313" key="1">
    <source>
        <dbReference type="EMBL" id="KAG0414855.1"/>
    </source>
</evidence>
<comment type="caution">
    <text evidence="1">The sequence shown here is derived from an EMBL/GenBank/DDBJ whole genome shotgun (WGS) entry which is preliminary data.</text>
</comment>
<reference evidence="1 2" key="1">
    <citation type="journal article" date="2020" name="Cell">
        <title>Large-Scale Comparative Analyses of Tick Genomes Elucidate Their Genetic Diversity and Vector Capacities.</title>
        <authorList>
            <consortium name="Tick Genome and Microbiome Consortium (TIGMIC)"/>
            <person name="Jia N."/>
            <person name="Wang J."/>
            <person name="Shi W."/>
            <person name="Du L."/>
            <person name="Sun Y."/>
            <person name="Zhan W."/>
            <person name="Jiang J.F."/>
            <person name="Wang Q."/>
            <person name="Zhang B."/>
            <person name="Ji P."/>
            <person name="Bell-Sakyi L."/>
            <person name="Cui X.M."/>
            <person name="Yuan T.T."/>
            <person name="Jiang B.G."/>
            <person name="Yang W.F."/>
            <person name="Lam T.T."/>
            <person name="Chang Q.C."/>
            <person name="Ding S.J."/>
            <person name="Wang X.J."/>
            <person name="Zhu J.G."/>
            <person name="Ruan X.D."/>
            <person name="Zhao L."/>
            <person name="Wei J.T."/>
            <person name="Ye R.Z."/>
            <person name="Que T.C."/>
            <person name="Du C.H."/>
            <person name="Zhou Y.H."/>
            <person name="Cheng J.X."/>
            <person name="Dai P.F."/>
            <person name="Guo W.B."/>
            <person name="Han X.H."/>
            <person name="Huang E.J."/>
            <person name="Li L.F."/>
            <person name="Wei W."/>
            <person name="Gao Y.C."/>
            <person name="Liu J.Z."/>
            <person name="Shao H.Z."/>
            <person name="Wang X."/>
            <person name="Wang C.C."/>
            <person name="Yang T.C."/>
            <person name="Huo Q.B."/>
            <person name="Li W."/>
            <person name="Chen H.Y."/>
            <person name="Chen S.E."/>
            <person name="Zhou L.G."/>
            <person name="Ni X.B."/>
            <person name="Tian J.H."/>
            <person name="Sheng Y."/>
            <person name="Liu T."/>
            <person name="Pan Y.S."/>
            <person name="Xia L.Y."/>
            <person name="Li J."/>
            <person name="Zhao F."/>
            <person name="Cao W.C."/>
        </authorList>
    </citation>
    <scope>NUCLEOTIDE SEQUENCE [LARGE SCALE GENOMIC DNA]</scope>
    <source>
        <strain evidence="1">Iper-2018</strain>
    </source>
</reference>
<dbReference type="Proteomes" id="UP000805193">
    <property type="component" value="Unassembled WGS sequence"/>
</dbReference>
<name>A0AC60P5Z0_IXOPE</name>
<proteinExistence type="predicted"/>
<sequence length="219" mass="24749">MTKTKDEETARVRVHQLTLGGKRYPSHTYLAAPDDSTMGVIHDVKPGSTTEELIDYIRVENGPQIITARMLGQPSSALITFEGRKLPSNVTYSASCQIVLPYRPPRSIFARCLREGHRADVCPTPNICICTQCATQNPTPDHDCARKCLLCDEQHPTGDKMCQRRYKNRQSIQDNTIKRTTSRKNRSRSQARSRARQPPARESREKSQARSQTPQQRGS</sequence>
<evidence type="ECO:0000313" key="2">
    <source>
        <dbReference type="Proteomes" id="UP000805193"/>
    </source>
</evidence>